<dbReference type="PROSITE" id="PS51257">
    <property type="entry name" value="PROKAR_LIPOPROTEIN"/>
    <property type="match status" value="1"/>
</dbReference>
<dbReference type="GeneID" id="8825595"/>
<dbReference type="RefSeq" id="WP_004214989.1">
    <property type="nucleotide sequence ID" value="NC_013922.1"/>
</dbReference>
<keyword evidence="3" id="KW-1185">Reference proteome</keyword>
<dbReference type="HOGENOM" id="CLU_1269960_0_0_2"/>
<dbReference type="KEGG" id="nmg:Nmag_2739"/>
<accession>D3SZN5</accession>
<name>D3SZN5_NATMM</name>
<dbReference type="EMBL" id="AOHS01000027">
    <property type="protein sequence ID" value="ELY31268.1"/>
    <property type="molecule type" value="Genomic_DNA"/>
</dbReference>
<organism evidence="1 3">
    <name type="scientific">Natrialba magadii (strain ATCC 43099 / DSM 3394 / CCM 3739 / CIP 104546 / IAM 13178 / JCM 8861 / NBRC 102185 / NCIMB 2190 / MS3)</name>
    <name type="common">Natronobacterium magadii</name>
    <dbReference type="NCBI Taxonomy" id="547559"/>
    <lineage>
        <taxon>Archaea</taxon>
        <taxon>Methanobacteriati</taxon>
        <taxon>Methanobacteriota</taxon>
        <taxon>Stenosarchaea group</taxon>
        <taxon>Halobacteria</taxon>
        <taxon>Halobacteriales</taxon>
        <taxon>Natrialbaceae</taxon>
        <taxon>Natrialba</taxon>
    </lineage>
</organism>
<reference evidence="3" key="1">
    <citation type="submission" date="2010-02" db="EMBL/GenBank/DDBJ databases">
        <title>Complete sequence of chromosome of Natrialba magadii ATCC 43099.</title>
        <authorList>
            <consortium name="US DOE Joint Genome Institute"/>
            <person name="Lucas S."/>
            <person name="Copeland A."/>
            <person name="Lapidus A."/>
            <person name="Cheng J.-F."/>
            <person name="Bruce D."/>
            <person name="Goodwin L."/>
            <person name="Pitluck S."/>
            <person name="Davenport K."/>
            <person name="Saunders E."/>
            <person name="Detter J.C."/>
            <person name="Han C."/>
            <person name="Tapia R."/>
            <person name="Land M."/>
            <person name="Hauser L."/>
            <person name="Kyrpides N."/>
            <person name="Mikhailova N."/>
            <person name="De Castro R.E."/>
            <person name="Maupin-Furlow J.A."/>
            <person name="Woyke T."/>
        </authorList>
    </citation>
    <scope>NUCLEOTIDE SEQUENCE [LARGE SCALE GENOMIC DNA]</scope>
    <source>
        <strain evidence="3">ATCC 43099 / DSM 3394 / CCM 3739 / CIP 104546 / IAM 13178 / JCM 8861 / NBRC 102185 / NCIMB 2190 / MS3</strain>
    </source>
</reference>
<dbReference type="PATRIC" id="fig|547559.17.peg.1299"/>
<sequence>MPSDRRTFLTICGTGATTALAGCADARVSARDVVTPHDPIEASLGSKRVFGVRNDHAYELFDARPFADEDLPLEENDAPVVFPQRIEPETYPGIPDGAHVAPMVPDEIVISPVYEETLEDGAEYSTPEPPLTVESVVTDRLSESFDEFVFDGRVTLADRDDAASSDSSMPFLAGDTTSYRLSQEAFSDLKIGDLFRFRPSYSQPEYVSEVLERWTAY</sequence>
<dbReference type="Proteomes" id="UP000001879">
    <property type="component" value="Chromosome"/>
</dbReference>
<evidence type="ECO:0000313" key="1">
    <source>
        <dbReference type="EMBL" id="ADD06295.1"/>
    </source>
</evidence>
<gene>
    <name evidence="1" type="ordered locus">Nmag_2739</name>
    <name evidence="2" type="ORF">C500_06691</name>
</gene>
<dbReference type="InterPro" id="IPR006311">
    <property type="entry name" value="TAT_signal"/>
</dbReference>
<dbReference type="PROSITE" id="PS51318">
    <property type="entry name" value="TAT"/>
    <property type="match status" value="1"/>
</dbReference>
<proteinExistence type="predicted"/>
<evidence type="ECO:0000313" key="2">
    <source>
        <dbReference type="EMBL" id="ELY31268.1"/>
    </source>
</evidence>
<dbReference type="PaxDb" id="547559-Nmag_2739"/>
<dbReference type="eggNOG" id="arCOG06295">
    <property type="taxonomic scope" value="Archaea"/>
</dbReference>
<protein>
    <submittedName>
        <fullName evidence="1">Uncharacterized protein</fullName>
    </submittedName>
</protein>
<dbReference type="AlphaFoldDB" id="D3SZN5"/>
<reference evidence="1 3" key="2">
    <citation type="journal article" date="2012" name="BMC Genomics">
        <title>A comparative genomics perspective on the genetic content of the alkaliphilic haloarchaeon Natrialba magadii ATCC 43099T.</title>
        <authorList>
            <person name="Siddaramappa S."/>
            <person name="Challacombe J.F."/>
            <person name="Decastro R.E."/>
            <person name="Pfeiffer F."/>
            <person name="Sastre D.E."/>
            <person name="Gimenez M.I."/>
            <person name="Paggi R.A."/>
            <person name="Detter J.C."/>
            <person name="Davenport K.W."/>
            <person name="Goodwin L.A."/>
            <person name="Kyrpides N."/>
            <person name="Tapia R."/>
            <person name="Pitluck S."/>
            <person name="Lucas S."/>
            <person name="Woyke T."/>
            <person name="Maupin-Furlow J.A."/>
        </authorList>
    </citation>
    <scope>NUCLEOTIDE SEQUENCE [LARGE SCALE GENOMIC DNA]</scope>
    <source>
        <strain evidence="1">ATCC 43099</strain>
        <strain evidence="3">ATCC 43099 / DSM 3394 / CCM 3739 / CIP 104546 / IAM 13178 / JCM 8861 / NBRC 102185 / NCIMB 2190 / MS3</strain>
    </source>
</reference>
<evidence type="ECO:0000313" key="3">
    <source>
        <dbReference type="Proteomes" id="UP000001879"/>
    </source>
</evidence>
<dbReference type="EMBL" id="CP001932">
    <property type="protein sequence ID" value="ADD06295.1"/>
    <property type="molecule type" value="Genomic_DNA"/>
</dbReference>
<evidence type="ECO:0000313" key="4">
    <source>
        <dbReference type="Proteomes" id="UP000011543"/>
    </source>
</evidence>
<dbReference type="OrthoDB" id="197398at2157"/>
<reference evidence="1" key="4">
    <citation type="submission" date="2016-09" db="EMBL/GenBank/DDBJ databases">
        <authorList>
            <person name="Pfeiffer F."/>
        </authorList>
    </citation>
    <scope>NUCLEOTIDE SEQUENCE</scope>
    <source>
        <strain evidence="1">ATCC 43099</strain>
    </source>
</reference>
<dbReference type="Proteomes" id="UP000011543">
    <property type="component" value="Unassembled WGS sequence"/>
</dbReference>
<reference evidence="2 4" key="3">
    <citation type="journal article" date="2014" name="PLoS Genet.">
        <title>Phylogenetically driven sequencing of extremely halophilic archaea reveals strategies for static and dynamic osmo-response.</title>
        <authorList>
            <person name="Becker E.A."/>
            <person name="Seitzer P.M."/>
            <person name="Tritt A."/>
            <person name="Larsen D."/>
            <person name="Krusor M."/>
            <person name="Yao A.I."/>
            <person name="Wu D."/>
            <person name="Madern D."/>
            <person name="Eisen J.A."/>
            <person name="Darling A.E."/>
            <person name="Facciotti M.T."/>
        </authorList>
    </citation>
    <scope>NUCLEOTIDE SEQUENCE [LARGE SCALE GENOMIC DNA]</scope>
    <source>
        <strain evidence="4">ATCC 43099 / DSM 3394 / CCM 3739 / CIP 104546 / IAM 13178 / JCM 8861 / NBRC 102185 / NCIMB 2190 / MS3</strain>
        <strain evidence="2">MS-3</strain>
    </source>
</reference>